<evidence type="ECO:0000256" key="3">
    <source>
        <dbReference type="ARBA" id="ARBA00022723"/>
    </source>
</evidence>
<dbReference type="NCBIfam" id="TIGR01958">
    <property type="entry name" value="nuoE_fam"/>
    <property type="match status" value="1"/>
</dbReference>
<evidence type="ECO:0000256" key="6">
    <source>
        <dbReference type="ARBA" id="ARBA00034078"/>
    </source>
</evidence>
<evidence type="ECO:0000256" key="1">
    <source>
        <dbReference type="ARBA" id="ARBA00010643"/>
    </source>
</evidence>
<keyword evidence="3" id="KW-0479">Metal-binding</keyword>
<dbReference type="RefSeq" id="WP_382396528.1">
    <property type="nucleotide sequence ID" value="NZ_JBHTCQ010000005.1"/>
</dbReference>
<proteinExistence type="inferred from homology"/>
<evidence type="ECO:0000256" key="7">
    <source>
        <dbReference type="SAM" id="MobiDB-lite"/>
    </source>
</evidence>
<evidence type="ECO:0000313" key="8">
    <source>
        <dbReference type="EMBL" id="MFC7406989.1"/>
    </source>
</evidence>
<dbReference type="InterPro" id="IPR002023">
    <property type="entry name" value="NuoE-like"/>
</dbReference>
<evidence type="ECO:0000313" key="9">
    <source>
        <dbReference type="Proteomes" id="UP001596455"/>
    </source>
</evidence>
<dbReference type="SUPFAM" id="SSF52833">
    <property type="entry name" value="Thioredoxin-like"/>
    <property type="match status" value="1"/>
</dbReference>
<dbReference type="EMBL" id="JBHTCQ010000005">
    <property type="protein sequence ID" value="MFC7406989.1"/>
    <property type="molecule type" value="Genomic_DNA"/>
</dbReference>
<dbReference type="InterPro" id="IPR042128">
    <property type="entry name" value="NuoE_dom"/>
</dbReference>
<dbReference type="InterPro" id="IPR036249">
    <property type="entry name" value="Thioredoxin-like_sf"/>
</dbReference>
<keyword evidence="4" id="KW-0408">Iron</keyword>
<feature type="compositionally biased region" description="Acidic residues" evidence="7">
    <location>
        <begin position="300"/>
        <end position="309"/>
    </location>
</feature>
<keyword evidence="5" id="KW-0411">Iron-sulfur</keyword>
<name>A0ABW2QC06_9MICO</name>
<feature type="region of interest" description="Disordered" evidence="7">
    <location>
        <begin position="1"/>
        <end position="22"/>
    </location>
</feature>
<feature type="compositionally biased region" description="Polar residues" evidence="7">
    <location>
        <begin position="1"/>
        <end position="16"/>
    </location>
</feature>
<comment type="similarity">
    <text evidence="1">Belongs to the complex I 24 kDa subunit family.</text>
</comment>
<dbReference type="PANTHER" id="PTHR10371">
    <property type="entry name" value="NADH DEHYDROGENASE UBIQUINONE FLAVOPROTEIN 2, MITOCHONDRIAL"/>
    <property type="match status" value="1"/>
</dbReference>
<dbReference type="Gene3D" id="1.10.10.1590">
    <property type="entry name" value="NADH-quinone oxidoreductase subunit E"/>
    <property type="match status" value="1"/>
</dbReference>
<reference evidence="9" key="1">
    <citation type="journal article" date="2019" name="Int. J. Syst. Evol. Microbiol.">
        <title>The Global Catalogue of Microorganisms (GCM) 10K type strain sequencing project: providing services to taxonomists for standard genome sequencing and annotation.</title>
        <authorList>
            <consortium name="The Broad Institute Genomics Platform"/>
            <consortium name="The Broad Institute Genome Sequencing Center for Infectious Disease"/>
            <person name="Wu L."/>
            <person name="Ma J."/>
        </authorList>
    </citation>
    <scope>NUCLEOTIDE SEQUENCE [LARGE SCALE GENOMIC DNA]</scope>
    <source>
        <strain evidence="9">JCM 1490</strain>
    </source>
</reference>
<sequence length="318" mass="33579">MSTQPALSDQPDQAPQSRERFSPDVEARLRTEAAEIIGRYPEPRSALLPMLHLVQSEDGFVSPRGIALCADILDLTRAEVSAVATFYTQYKRHPNGEYTVGVCTNALCAVMGGDIIWDRLSEHLGIGHDETTPDGRITLEQVECNAACDYAPVIVVNWEFFDNQTPTSAVELVDAITAGEPVRPTRGAETVATFKEISHVLAGFEDGRADEGAGAGEATLLGLRLAREQGWRAPRPADEEPTPEQGTTTAEPDVDVAGAEASGTQPVAEEASSAQRPATGAADVSAQPAAAEAPGTAETDLPEESEDAGDGAAAKEDQ</sequence>
<comment type="caution">
    <text evidence="8">The sequence shown here is derived from an EMBL/GenBank/DDBJ whole genome shotgun (WGS) entry which is preliminary data.</text>
</comment>
<dbReference type="InterPro" id="IPR041921">
    <property type="entry name" value="NuoE_N"/>
</dbReference>
<dbReference type="GO" id="GO:0050136">
    <property type="term" value="F:NADH dehydrogenase (quinone) (non-electrogenic) activity"/>
    <property type="evidence" value="ECO:0007669"/>
    <property type="project" value="UniProtKB-EC"/>
</dbReference>
<protein>
    <submittedName>
        <fullName evidence="8">NADH-quinone oxidoreductase subunit NuoE</fullName>
        <ecNumber evidence="8">1.6.5.9</ecNumber>
    </submittedName>
</protein>
<comment type="cofactor">
    <cofactor evidence="6">
        <name>[2Fe-2S] cluster</name>
        <dbReference type="ChEBI" id="CHEBI:190135"/>
    </cofactor>
</comment>
<evidence type="ECO:0000256" key="4">
    <source>
        <dbReference type="ARBA" id="ARBA00023004"/>
    </source>
</evidence>
<organism evidence="8 9">
    <name type="scientific">Georgenia alba</name>
    <dbReference type="NCBI Taxonomy" id="2233858"/>
    <lineage>
        <taxon>Bacteria</taxon>
        <taxon>Bacillati</taxon>
        <taxon>Actinomycetota</taxon>
        <taxon>Actinomycetes</taxon>
        <taxon>Micrococcales</taxon>
        <taxon>Bogoriellaceae</taxon>
        <taxon>Georgenia</taxon>
    </lineage>
</organism>
<dbReference type="PANTHER" id="PTHR10371:SF3">
    <property type="entry name" value="NADH DEHYDROGENASE [UBIQUINONE] FLAVOPROTEIN 2, MITOCHONDRIAL"/>
    <property type="match status" value="1"/>
</dbReference>
<dbReference type="Pfam" id="PF01257">
    <property type="entry name" value="2Fe-2S_thioredx"/>
    <property type="match status" value="1"/>
</dbReference>
<dbReference type="EC" id="1.6.5.9" evidence="8"/>
<evidence type="ECO:0000256" key="5">
    <source>
        <dbReference type="ARBA" id="ARBA00023014"/>
    </source>
</evidence>
<keyword evidence="9" id="KW-1185">Reference proteome</keyword>
<keyword evidence="8" id="KW-0560">Oxidoreductase</keyword>
<keyword evidence="2" id="KW-0001">2Fe-2S</keyword>
<feature type="region of interest" description="Disordered" evidence="7">
    <location>
        <begin position="229"/>
        <end position="318"/>
    </location>
</feature>
<dbReference type="CDD" id="cd03064">
    <property type="entry name" value="TRX_Fd_NuoE"/>
    <property type="match status" value="1"/>
</dbReference>
<accession>A0ABW2QC06</accession>
<dbReference type="Proteomes" id="UP001596455">
    <property type="component" value="Unassembled WGS sequence"/>
</dbReference>
<feature type="compositionally biased region" description="Low complexity" evidence="7">
    <location>
        <begin position="280"/>
        <end position="299"/>
    </location>
</feature>
<dbReference type="Gene3D" id="3.40.30.10">
    <property type="entry name" value="Glutaredoxin"/>
    <property type="match status" value="1"/>
</dbReference>
<evidence type="ECO:0000256" key="2">
    <source>
        <dbReference type="ARBA" id="ARBA00022714"/>
    </source>
</evidence>
<feature type="compositionally biased region" description="Basic and acidic residues" evidence="7">
    <location>
        <begin position="229"/>
        <end position="238"/>
    </location>
</feature>
<gene>
    <name evidence="8" type="primary">nuoE</name>
    <name evidence="8" type="ORF">ACFQQL_17870</name>
</gene>
<dbReference type="NCBIfam" id="NF005721">
    <property type="entry name" value="PRK07539.1-1"/>
    <property type="match status" value="1"/>
</dbReference>